<dbReference type="Proteomes" id="UP000192936">
    <property type="component" value="Unassembled WGS sequence"/>
</dbReference>
<evidence type="ECO:0000313" key="1">
    <source>
        <dbReference type="EMBL" id="SMF65128.1"/>
    </source>
</evidence>
<evidence type="ECO:0000313" key="2">
    <source>
        <dbReference type="Proteomes" id="UP000192936"/>
    </source>
</evidence>
<reference evidence="1 2" key="1">
    <citation type="submission" date="2017-04" db="EMBL/GenBank/DDBJ databases">
        <authorList>
            <person name="Afonso C.L."/>
            <person name="Miller P.J."/>
            <person name="Scott M.A."/>
            <person name="Spackman E."/>
            <person name="Goraichik I."/>
            <person name="Dimitrov K.M."/>
            <person name="Suarez D.L."/>
            <person name="Swayne D.E."/>
        </authorList>
    </citation>
    <scope>NUCLEOTIDE SEQUENCE [LARGE SCALE GENOMIC DNA]</scope>
    <source>
        <strain evidence="1 2">A2P</strain>
    </source>
</reference>
<dbReference type="EMBL" id="FXAK01000007">
    <property type="protein sequence ID" value="SMF65128.1"/>
    <property type="molecule type" value="Genomic_DNA"/>
</dbReference>
<evidence type="ECO:0008006" key="3">
    <source>
        <dbReference type="Google" id="ProtNLM"/>
    </source>
</evidence>
<protein>
    <recommendedName>
        <fullName evidence="3">Glycosyl transferase</fullName>
    </recommendedName>
</protein>
<organism evidence="1 2">
    <name type="scientific">Azospirillum oryzae</name>
    <dbReference type="NCBI Taxonomy" id="286727"/>
    <lineage>
        <taxon>Bacteria</taxon>
        <taxon>Pseudomonadati</taxon>
        <taxon>Pseudomonadota</taxon>
        <taxon>Alphaproteobacteria</taxon>
        <taxon>Rhodospirillales</taxon>
        <taxon>Azospirillaceae</taxon>
        <taxon>Azospirillum</taxon>
    </lineage>
</organism>
<dbReference type="AlphaFoldDB" id="A0A1X7G726"/>
<name>A0A1X7G726_9PROT</name>
<proteinExistence type="predicted"/>
<dbReference type="RefSeq" id="WP_244560713.1">
    <property type="nucleotide sequence ID" value="NZ_FXAK01000007.1"/>
</dbReference>
<dbReference type="STRING" id="286727.SAMN02982917_3385"/>
<gene>
    <name evidence="1" type="ORF">SAMN02982917_3385</name>
</gene>
<sequence>MTTRSTTPDPTLSVHLVMPADLAADAHSNAYTRRMAEALRAAGAGIMLHALPGPHPQVDPSAILAADVALSRLPDGATVLLDGNALPNLAASLPADSRRLRFTALIERLHWTEPGLAADEAAARRNLEQGALALMRHVAVPDETVAAALRDLGLRPERIVLAAADAEGAAALLAVL</sequence>
<accession>A0A1X7G726</accession>